<dbReference type="GO" id="GO:0102559">
    <property type="term" value="F:peptide chain release factor N(5)-glutamine methyltransferase activity"/>
    <property type="evidence" value="ECO:0007669"/>
    <property type="project" value="UniProtKB-EC"/>
</dbReference>
<feature type="binding site" evidence="4">
    <location>
        <begin position="134"/>
        <end position="138"/>
    </location>
    <ligand>
        <name>S-adenosyl-L-methionine</name>
        <dbReference type="ChEBI" id="CHEBI:59789"/>
    </ligand>
</feature>
<dbReference type="PANTHER" id="PTHR47441:SF3">
    <property type="entry name" value="RELEASE FACTOR GLUTAMINE METHYLTRANSFERASE"/>
    <property type="match status" value="1"/>
</dbReference>
<dbReference type="EC" id="2.1.1.297" evidence="4"/>
<dbReference type="SUPFAM" id="SSF53335">
    <property type="entry name" value="S-adenosyl-L-methionine-dependent methyltransferases"/>
    <property type="match status" value="1"/>
</dbReference>
<comment type="catalytic activity">
    <reaction evidence="4">
        <text>L-glutaminyl-[peptide chain release factor] + S-adenosyl-L-methionine = N(5)-methyl-L-glutaminyl-[peptide chain release factor] + S-adenosyl-L-homocysteine + H(+)</text>
        <dbReference type="Rhea" id="RHEA:42896"/>
        <dbReference type="Rhea" id="RHEA-COMP:10271"/>
        <dbReference type="Rhea" id="RHEA-COMP:10272"/>
        <dbReference type="ChEBI" id="CHEBI:15378"/>
        <dbReference type="ChEBI" id="CHEBI:30011"/>
        <dbReference type="ChEBI" id="CHEBI:57856"/>
        <dbReference type="ChEBI" id="CHEBI:59789"/>
        <dbReference type="ChEBI" id="CHEBI:61891"/>
        <dbReference type="EC" id="2.1.1.297"/>
    </reaction>
</comment>
<dbReference type="InterPro" id="IPR019874">
    <property type="entry name" value="RF_methyltr_PrmC"/>
</dbReference>
<dbReference type="Proteomes" id="UP000658720">
    <property type="component" value="Unassembled WGS sequence"/>
</dbReference>
<dbReference type="GO" id="GO:0032259">
    <property type="term" value="P:methylation"/>
    <property type="evidence" value="ECO:0007669"/>
    <property type="project" value="UniProtKB-KW"/>
</dbReference>
<feature type="binding site" evidence="4">
    <location>
        <position position="186"/>
    </location>
    <ligand>
        <name>S-adenosyl-L-methionine</name>
        <dbReference type="ChEBI" id="CHEBI:59789"/>
    </ligand>
</feature>
<dbReference type="InterPro" id="IPR052663">
    <property type="entry name" value="RF_glutamine_MTase_cyano"/>
</dbReference>
<dbReference type="InterPro" id="IPR029063">
    <property type="entry name" value="SAM-dependent_MTases_sf"/>
</dbReference>
<dbReference type="EMBL" id="JADEVV010000027">
    <property type="protein sequence ID" value="MBE9254315.1"/>
    <property type="molecule type" value="Genomic_DNA"/>
</dbReference>
<keyword evidence="2 4" id="KW-0808">Transferase</keyword>
<proteinExistence type="inferred from homology"/>
<dbReference type="HAMAP" id="MF_02126">
    <property type="entry name" value="RF_methyltr_PrmC"/>
    <property type="match status" value="1"/>
</dbReference>
<keyword evidence="7" id="KW-1185">Reference proteome</keyword>
<dbReference type="Pfam" id="PF05175">
    <property type="entry name" value="MTS"/>
    <property type="match status" value="1"/>
</dbReference>
<comment type="caution">
    <text evidence="6">The sequence shown here is derived from an EMBL/GenBank/DDBJ whole genome shotgun (WGS) entry which is preliminary data.</text>
</comment>
<dbReference type="NCBIfam" id="TIGR00536">
    <property type="entry name" value="hemK_fam"/>
    <property type="match status" value="1"/>
</dbReference>
<dbReference type="Gene3D" id="3.40.50.150">
    <property type="entry name" value="Vaccinia Virus protein VP39"/>
    <property type="match status" value="1"/>
</dbReference>
<dbReference type="RefSeq" id="WP_194019938.1">
    <property type="nucleotide sequence ID" value="NZ_JADEVV010000027.1"/>
</dbReference>
<protein>
    <recommendedName>
        <fullName evidence="4">Release factor glutamine methyltransferase</fullName>
        <shortName evidence="4">RF MTase</shortName>
        <ecNumber evidence="4">2.1.1.297</ecNumber>
    </recommendedName>
    <alternativeName>
        <fullName evidence="4">N5-glutamine methyltransferase PrmC</fullName>
    </alternativeName>
    <alternativeName>
        <fullName evidence="4">Protein-(glutamine-N5) MTase PrmC</fullName>
    </alternativeName>
    <alternativeName>
        <fullName evidence="4">Protein-glutamine N-methyltransferase PrmC</fullName>
    </alternativeName>
</protein>
<dbReference type="NCBIfam" id="TIGR03534">
    <property type="entry name" value="RF_mod_PrmC"/>
    <property type="match status" value="1"/>
</dbReference>
<evidence type="ECO:0000256" key="4">
    <source>
        <dbReference type="HAMAP-Rule" id="MF_02126"/>
    </source>
</evidence>
<comment type="function">
    <text evidence="4">Methylates the class 1 translation termination release factors RF1/PrfA and RF2/PrfB on the glutamine residue of the universally conserved GGQ motif.</text>
</comment>
<evidence type="ECO:0000313" key="7">
    <source>
        <dbReference type="Proteomes" id="UP000658720"/>
    </source>
</evidence>
<evidence type="ECO:0000313" key="6">
    <source>
        <dbReference type="EMBL" id="MBE9254315.1"/>
    </source>
</evidence>
<feature type="binding site" evidence="4">
    <location>
        <position position="157"/>
    </location>
    <ligand>
        <name>S-adenosyl-L-methionine</name>
        <dbReference type="ChEBI" id="CHEBI:59789"/>
    </ligand>
</feature>
<dbReference type="InterPro" id="IPR004556">
    <property type="entry name" value="HemK-like"/>
</dbReference>
<dbReference type="InterPro" id="IPR002052">
    <property type="entry name" value="DNA_methylase_N6_adenine_CS"/>
</dbReference>
<evidence type="ECO:0000256" key="2">
    <source>
        <dbReference type="ARBA" id="ARBA00022679"/>
    </source>
</evidence>
<sequence>MIKGFVAGEEFARWYATARQMAIAHGIEVGELDWLLQGWTDLDRLTLRLQDFSRRQISLREPWDNVQQGWQKRVEEKYPVQYLLGHTQWRNFDLKVTSDVLIPRPETELIIDIVQNQSDQWGLRDPSGHWVDLGTGSGALALGLASLFPHALVHGVDCSAPALAIARENAQRHQLGDRIQFHQGHWWEPLGHLRGQVQGMVSNPPYIPQAELPQLQPEVINHEPLLALDGGADGLQAVEQLIRRSPAYLKPGGFWLVEIMAGQAPIVAELLRKNGTYQDIHIHRDLAGIERFVSARTLG</sequence>
<dbReference type="PANTHER" id="PTHR47441">
    <property type="match status" value="1"/>
</dbReference>
<reference evidence="6 7" key="1">
    <citation type="submission" date="2020-10" db="EMBL/GenBank/DDBJ databases">
        <authorList>
            <person name="Castelo-Branco R."/>
            <person name="Eusebio N."/>
            <person name="Adriana R."/>
            <person name="Vieira A."/>
            <person name="Brugerolle De Fraissinette N."/>
            <person name="Rezende De Castro R."/>
            <person name="Schneider M.P."/>
            <person name="Vasconcelos V."/>
            <person name="Leao P.N."/>
        </authorList>
    </citation>
    <scope>NUCLEOTIDE SEQUENCE [LARGE SCALE GENOMIC DNA]</scope>
    <source>
        <strain evidence="6 7">LEGE 00031</strain>
    </source>
</reference>
<evidence type="ECO:0000256" key="3">
    <source>
        <dbReference type="ARBA" id="ARBA00022691"/>
    </source>
</evidence>
<dbReference type="PROSITE" id="PS00092">
    <property type="entry name" value="N6_MTASE"/>
    <property type="match status" value="1"/>
</dbReference>
<dbReference type="InterPro" id="IPR007848">
    <property type="entry name" value="Small_mtfrase_dom"/>
</dbReference>
<gene>
    <name evidence="4 6" type="primary">prmC</name>
    <name evidence="6" type="ORF">IQ217_10765</name>
</gene>
<feature type="domain" description="Methyltransferase small" evidence="5">
    <location>
        <begin position="126"/>
        <end position="211"/>
    </location>
</feature>
<keyword evidence="1 4" id="KW-0489">Methyltransferase</keyword>
<evidence type="ECO:0000259" key="5">
    <source>
        <dbReference type="Pfam" id="PF05175"/>
    </source>
</evidence>
<organism evidence="6 7">
    <name type="scientific">Synechocystis salina LEGE 00031</name>
    <dbReference type="NCBI Taxonomy" id="1828736"/>
    <lineage>
        <taxon>Bacteria</taxon>
        <taxon>Bacillati</taxon>
        <taxon>Cyanobacteriota</taxon>
        <taxon>Cyanophyceae</taxon>
        <taxon>Synechococcales</taxon>
        <taxon>Merismopediaceae</taxon>
        <taxon>Synechocystis</taxon>
    </lineage>
</organism>
<dbReference type="CDD" id="cd02440">
    <property type="entry name" value="AdoMet_MTases"/>
    <property type="match status" value="1"/>
</dbReference>
<feature type="binding site" evidence="4">
    <location>
        <begin position="203"/>
        <end position="206"/>
    </location>
    <ligand>
        <name>substrate</name>
    </ligand>
</feature>
<feature type="binding site" evidence="4">
    <location>
        <position position="203"/>
    </location>
    <ligand>
        <name>S-adenosyl-L-methionine</name>
        <dbReference type="ChEBI" id="CHEBI:59789"/>
    </ligand>
</feature>
<keyword evidence="3 4" id="KW-0949">S-adenosyl-L-methionine</keyword>
<comment type="similarity">
    <text evidence="4">Belongs to the protein N5-glutamine methyltransferase family. PrmC subfamily.</text>
</comment>
<name>A0ABR9VSH8_9SYNC</name>
<evidence type="ECO:0000256" key="1">
    <source>
        <dbReference type="ARBA" id="ARBA00022603"/>
    </source>
</evidence>
<accession>A0ABR9VSH8</accession>